<dbReference type="PANTHER" id="PTHR10815:SF13">
    <property type="entry name" value="METHYLATED-DNA--PROTEIN-CYSTEINE METHYLTRANSFERASE"/>
    <property type="match status" value="1"/>
</dbReference>
<comment type="catalytic activity">
    <reaction evidence="6">
        <text>a 6-O-methyl-2'-deoxyguanosine in DNA + L-cysteinyl-[protein] = S-methyl-L-cysteinyl-[protein] + a 2'-deoxyguanosine in DNA</text>
        <dbReference type="Rhea" id="RHEA:24000"/>
        <dbReference type="Rhea" id="RHEA-COMP:10131"/>
        <dbReference type="Rhea" id="RHEA-COMP:10132"/>
        <dbReference type="Rhea" id="RHEA-COMP:11367"/>
        <dbReference type="Rhea" id="RHEA-COMP:11368"/>
        <dbReference type="ChEBI" id="CHEBI:29950"/>
        <dbReference type="ChEBI" id="CHEBI:82612"/>
        <dbReference type="ChEBI" id="CHEBI:85445"/>
        <dbReference type="ChEBI" id="CHEBI:85448"/>
        <dbReference type="EC" id="2.1.1.63"/>
    </reaction>
</comment>
<dbReference type="InterPro" id="IPR014048">
    <property type="entry name" value="MethylDNA_cys_MeTrfase_DNA-bd"/>
</dbReference>
<feature type="domain" description="Methylated-DNA-[protein]-cysteine S-methyltransferase DNA binding" evidence="7">
    <location>
        <begin position="80"/>
        <end position="159"/>
    </location>
</feature>
<dbReference type="InterPro" id="IPR001497">
    <property type="entry name" value="MethylDNA_cys_MeTrfase_AS"/>
</dbReference>
<dbReference type="EC" id="2.1.1.63" evidence="8"/>
<accession>A0AAU7NUK9</accession>
<gene>
    <name evidence="8" type="ORF">Q9L42_000645</name>
</gene>
<dbReference type="CDD" id="cd06445">
    <property type="entry name" value="ATase"/>
    <property type="match status" value="1"/>
</dbReference>
<dbReference type="GO" id="GO:0003908">
    <property type="term" value="F:methylated-DNA-[protein]-cysteine S-methyltransferase activity"/>
    <property type="evidence" value="ECO:0007669"/>
    <property type="project" value="UniProtKB-EC"/>
</dbReference>
<evidence type="ECO:0000313" key="9">
    <source>
        <dbReference type="Proteomes" id="UP001225378"/>
    </source>
</evidence>
<keyword evidence="2 8" id="KW-0489">Methyltransferase</keyword>
<evidence type="ECO:0000256" key="3">
    <source>
        <dbReference type="ARBA" id="ARBA00022679"/>
    </source>
</evidence>
<reference evidence="8 9" key="1">
    <citation type="journal article" date="2024" name="Microbiology">
        <title>Methylomarinum rosea sp. nov., a novel halophilic methanotrophic bacterium from the hypersaline Lake Elton.</title>
        <authorList>
            <person name="Suleimanov R.Z."/>
            <person name="Oshkin I.Y."/>
            <person name="Danilova O.V."/>
            <person name="Suzina N.E."/>
            <person name="Dedysh S.N."/>
        </authorList>
    </citation>
    <scope>NUCLEOTIDE SEQUENCE [LARGE SCALE GENOMIC DNA]</scope>
    <source>
        <strain evidence="8 9">Ch1-1</strain>
    </source>
</reference>
<dbReference type="InterPro" id="IPR036217">
    <property type="entry name" value="MethylDNA_cys_MeTrfase_DNAb"/>
</dbReference>
<evidence type="ECO:0000256" key="6">
    <source>
        <dbReference type="ARBA" id="ARBA00049348"/>
    </source>
</evidence>
<dbReference type="SUPFAM" id="SSF46767">
    <property type="entry name" value="Methylated DNA-protein cysteine methyltransferase, C-terminal domain"/>
    <property type="match status" value="1"/>
</dbReference>
<dbReference type="PROSITE" id="PS00374">
    <property type="entry name" value="MGMT"/>
    <property type="match status" value="1"/>
</dbReference>
<evidence type="ECO:0000256" key="4">
    <source>
        <dbReference type="ARBA" id="ARBA00022763"/>
    </source>
</evidence>
<keyword evidence="9" id="KW-1185">Reference proteome</keyword>
<evidence type="ECO:0000256" key="5">
    <source>
        <dbReference type="ARBA" id="ARBA00023204"/>
    </source>
</evidence>
<dbReference type="GO" id="GO:0006281">
    <property type="term" value="P:DNA repair"/>
    <property type="evidence" value="ECO:0007669"/>
    <property type="project" value="UniProtKB-KW"/>
</dbReference>
<dbReference type="InterPro" id="IPR036388">
    <property type="entry name" value="WH-like_DNA-bd_sf"/>
</dbReference>
<dbReference type="Pfam" id="PF01035">
    <property type="entry name" value="DNA_binding_1"/>
    <property type="match status" value="1"/>
</dbReference>
<protein>
    <submittedName>
        <fullName evidence="8">Methylated-DNA--[protein]-cysteine S-methyltransferase</fullName>
        <ecNumber evidence="8">2.1.1.63</ecNumber>
    </submittedName>
</protein>
<dbReference type="Proteomes" id="UP001225378">
    <property type="component" value="Chromosome"/>
</dbReference>
<comment type="catalytic activity">
    <reaction evidence="1">
        <text>a 4-O-methyl-thymidine in DNA + L-cysteinyl-[protein] = a thymidine in DNA + S-methyl-L-cysteinyl-[protein]</text>
        <dbReference type="Rhea" id="RHEA:53428"/>
        <dbReference type="Rhea" id="RHEA-COMP:10131"/>
        <dbReference type="Rhea" id="RHEA-COMP:10132"/>
        <dbReference type="Rhea" id="RHEA-COMP:13555"/>
        <dbReference type="Rhea" id="RHEA-COMP:13556"/>
        <dbReference type="ChEBI" id="CHEBI:29950"/>
        <dbReference type="ChEBI" id="CHEBI:82612"/>
        <dbReference type="ChEBI" id="CHEBI:137386"/>
        <dbReference type="ChEBI" id="CHEBI:137387"/>
        <dbReference type="EC" id="2.1.1.63"/>
    </reaction>
</comment>
<sequence length="169" mass="18900">MTLTIQWQSSIVDELTVLDVATEFATLRLHLSGDVIQKSAWLLTPGDSLNQPLAQSIKRYLENPDDLRLTVNLQKQGTSFSNRVWLELVKIPFAETLTYTQLAKRLGSGARAVANACKNNPFPGIIPCHRVVSANGIGGFMGQRQGEFVELKRRILCYESSMRERHASQ</sequence>
<evidence type="ECO:0000313" key="8">
    <source>
        <dbReference type="EMBL" id="XBS20670.1"/>
    </source>
</evidence>
<dbReference type="GO" id="GO:0032259">
    <property type="term" value="P:methylation"/>
    <property type="evidence" value="ECO:0007669"/>
    <property type="project" value="UniProtKB-KW"/>
</dbReference>
<dbReference type="EMBL" id="CP157743">
    <property type="protein sequence ID" value="XBS20670.1"/>
    <property type="molecule type" value="Genomic_DNA"/>
</dbReference>
<dbReference type="PANTHER" id="PTHR10815">
    <property type="entry name" value="METHYLATED-DNA--PROTEIN-CYSTEINE METHYLTRANSFERASE"/>
    <property type="match status" value="1"/>
</dbReference>
<dbReference type="RefSeq" id="WP_305906563.1">
    <property type="nucleotide sequence ID" value="NZ_CP157743.1"/>
</dbReference>
<keyword evidence="5" id="KW-0234">DNA repair</keyword>
<dbReference type="NCBIfam" id="TIGR00589">
    <property type="entry name" value="ogt"/>
    <property type="match status" value="1"/>
</dbReference>
<dbReference type="KEGG" id="mech:Q9L42_000645"/>
<keyword evidence="3 8" id="KW-0808">Transferase</keyword>
<dbReference type="Gene3D" id="1.10.10.10">
    <property type="entry name" value="Winged helix-like DNA-binding domain superfamily/Winged helix DNA-binding domain"/>
    <property type="match status" value="1"/>
</dbReference>
<evidence type="ECO:0000256" key="1">
    <source>
        <dbReference type="ARBA" id="ARBA00001286"/>
    </source>
</evidence>
<organism evidence="8 9">
    <name type="scientific">Methylomarinum roseum</name>
    <dbReference type="NCBI Taxonomy" id="3067653"/>
    <lineage>
        <taxon>Bacteria</taxon>
        <taxon>Pseudomonadati</taxon>
        <taxon>Pseudomonadota</taxon>
        <taxon>Gammaproteobacteria</taxon>
        <taxon>Methylococcales</taxon>
        <taxon>Methylococcaceae</taxon>
        <taxon>Methylomarinum</taxon>
    </lineage>
</organism>
<evidence type="ECO:0000259" key="7">
    <source>
        <dbReference type="Pfam" id="PF01035"/>
    </source>
</evidence>
<evidence type="ECO:0000256" key="2">
    <source>
        <dbReference type="ARBA" id="ARBA00022603"/>
    </source>
</evidence>
<name>A0AAU7NUK9_9GAMM</name>
<dbReference type="AlphaFoldDB" id="A0AAU7NUK9"/>
<proteinExistence type="predicted"/>
<keyword evidence="4" id="KW-0227">DNA damage</keyword>